<comment type="caution">
    <text evidence="7">The sequence shown here is derived from an EMBL/GenBank/DDBJ whole genome shotgun (WGS) entry which is preliminary data.</text>
</comment>
<comment type="subcellular location">
    <subcellularLocation>
        <location evidence="1">Nucleus</location>
    </subcellularLocation>
</comment>
<protein>
    <recommendedName>
        <fullName evidence="6">XLF-like N-terminal domain-containing protein</fullName>
    </recommendedName>
</protein>
<name>A0AAW0GEB4_9APHY</name>
<dbReference type="CDD" id="cd22285">
    <property type="entry name" value="HD_XLF_N"/>
    <property type="match status" value="1"/>
</dbReference>
<dbReference type="Proteomes" id="UP001385951">
    <property type="component" value="Unassembled WGS sequence"/>
</dbReference>
<evidence type="ECO:0000256" key="4">
    <source>
        <dbReference type="ARBA" id="ARBA00023242"/>
    </source>
</evidence>
<keyword evidence="4" id="KW-0539">Nucleus</keyword>
<organism evidence="7 8">
    <name type="scientific">Cerrena zonata</name>
    <dbReference type="NCBI Taxonomy" id="2478898"/>
    <lineage>
        <taxon>Eukaryota</taxon>
        <taxon>Fungi</taxon>
        <taxon>Dikarya</taxon>
        <taxon>Basidiomycota</taxon>
        <taxon>Agaricomycotina</taxon>
        <taxon>Agaricomycetes</taxon>
        <taxon>Polyporales</taxon>
        <taxon>Cerrenaceae</taxon>
        <taxon>Cerrena</taxon>
    </lineage>
</organism>
<feature type="domain" description="XLF-like N-terminal" evidence="6">
    <location>
        <begin position="17"/>
        <end position="135"/>
    </location>
</feature>
<accession>A0AAW0GEB4</accession>
<feature type="compositionally biased region" description="Polar residues" evidence="5">
    <location>
        <begin position="304"/>
        <end position="318"/>
    </location>
</feature>
<dbReference type="GO" id="GO:0005634">
    <property type="term" value="C:nucleus"/>
    <property type="evidence" value="ECO:0007669"/>
    <property type="project" value="UniProtKB-SubCell"/>
</dbReference>
<sequence>MEYLSDQHLESLIEKEWLVKVDNPNSTPYLMKFHASATERTCWLMVTDTKTVWGEVLSSKLFARRWRECNPTTSGPAPPEGLDDETEWKEQILDFLLGLHGIGGIKDLIFEVVESRRADLTFELRSTNFKWRWETYNQGPKISANVISQQLVLPLISLNHLAFSTAESMSELSEDNLEKVIDKAGRTGRRTIAHHLKNALARPRLATSIRRMSAMFNFLPDMPPIVSQVEPFERDVPIFRPKTPPLTAALSRAKSRRSISPGPSARTSGASQQPVNDLIPNNDDSATEDEEDHLPHDQAADEPSANNPAQDVGSSGSRQRAGKTHSRQPSPQATTPERAPRKKSGPTSESSSSSPVRPSKKSKRSRMPSESEDSDSEAERKRRLAQIKSGSSRGPKQPIKRGGKRF</sequence>
<evidence type="ECO:0000256" key="3">
    <source>
        <dbReference type="ARBA" id="ARBA00023204"/>
    </source>
</evidence>
<dbReference type="EMBL" id="JASBNA010000006">
    <property type="protein sequence ID" value="KAK7690802.1"/>
    <property type="molecule type" value="Genomic_DNA"/>
</dbReference>
<evidence type="ECO:0000256" key="5">
    <source>
        <dbReference type="SAM" id="MobiDB-lite"/>
    </source>
</evidence>
<evidence type="ECO:0000256" key="1">
    <source>
        <dbReference type="ARBA" id="ARBA00004123"/>
    </source>
</evidence>
<evidence type="ECO:0000313" key="8">
    <source>
        <dbReference type="Proteomes" id="UP001385951"/>
    </source>
</evidence>
<evidence type="ECO:0000313" key="7">
    <source>
        <dbReference type="EMBL" id="KAK7690802.1"/>
    </source>
</evidence>
<dbReference type="InterPro" id="IPR038051">
    <property type="entry name" value="XRCC4-like_N_sf"/>
</dbReference>
<gene>
    <name evidence="7" type="ORF">QCA50_005902</name>
</gene>
<proteinExistence type="predicted"/>
<dbReference type="Gene3D" id="2.170.210.10">
    <property type="entry name" value="DNA double-strand break repair and VJ recombination XRCC4, N-terminal"/>
    <property type="match status" value="1"/>
</dbReference>
<dbReference type="AlphaFoldDB" id="A0AAW0GEB4"/>
<evidence type="ECO:0000256" key="2">
    <source>
        <dbReference type="ARBA" id="ARBA00022763"/>
    </source>
</evidence>
<reference evidence="7 8" key="1">
    <citation type="submission" date="2022-09" db="EMBL/GenBank/DDBJ databases">
        <authorList>
            <person name="Palmer J.M."/>
        </authorList>
    </citation>
    <scope>NUCLEOTIDE SEQUENCE [LARGE SCALE GENOMIC DNA]</scope>
    <source>
        <strain evidence="7 8">DSM 7382</strain>
    </source>
</reference>
<keyword evidence="3" id="KW-0234">DNA repair</keyword>
<feature type="region of interest" description="Disordered" evidence="5">
    <location>
        <begin position="248"/>
        <end position="406"/>
    </location>
</feature>
<dbReference type="Pfam" id="PF09302">
    <property type="entry name" value="XLF"/>
    <property type="match status" value="1"/>
</dbReference>
<feature type="compositionally biased region" description="Low complexity" evidence="5">
    <location>
        <begin position="345"/>
        <end position="357"/>
    </location>
</feature>
<keyword evidence="2" id="KW-0227">DNA damage</keyword>
<dbReference type="InterPro" id="IPR015381">
    <property type="entry name" value="XLF-like_N"/>
</dbReference>
<keyword evidence="8" id="KW-1185">Reference proteome</keyword>
<evidence type="ECO:0000259" key="6">
    <source>
        <dbReference type="Pfam" id="PF09302"/>
    </source>
</evidence>
<feature type="compositionally biased region" description="Polar residues" evidence="5">
    <location>
        <begin position="265"/>
        <end position="275"/>
    </location>
</feature>
<dbReference type="GO" id="GO:0006303">
    <property type="term" value="P:double-strand break repair via nonhomologous end joining"/>
    <property type="evidence" value="ECO:0007669"/>
    <property type="project" value="UniProtKB-ARBA"/>
</dbReference>